<organism evidence="1 2">
    <name type="scientific">Ruegeria pomeroyi (strain ATCC 700808 / DSM 15171 / DSS-3)</name>
    <name type="common">Silicibacter pomeroyi</name>
    <dbReference type="NCBI Taxonomy" id="246200"/>
    <lineage>
        <taxon>Bacteria</taxon>
        <taxon>Pseudomonadati</taxon>
        <taxon>Pseudomonadota</taxon>
        <taxon>Alphaproteobacteria</taxon>
        <taxon>Rhodobacterales</taxon>
        <taxon>Roseobacteraceae</taxon>
        <taxon>Ruegeria</taxon>
    </lineage>
</organism>
<name>Q5LU05_RUEPO</name>
<sequence>MSLGAIRVHVRPVQMGQRGQSGMSWIRTVPFEEATGKLRKLYDRVTGPGGNVDNIMMVHSLRPHSMEGHMALYKNVLHHTGNAIPKWFLEVLGVWVSALNGCAYCVEHHFAGLTRLLGDRARSDAIRAAIEAGAPEQAPLEARERAAMAYVRKLTETPADMVEADVTALRAAGWEDGEILEINQVCAYFAYANRTVLGLGCSTAGDVLGLSPGNSEDPDDWGHR</sequence>
<dbReference type="KEGG" id="sil:SPO1255"/>
<protein>
    <submittedName>
        <fullName evidence="1">Alkylhydroperoxidase AhpD family core domain protein</fullName>
    </submittedName>
</protein>
<dbReference type="PANTHER" id="PTHR35446">
    <property type="entry name" value="SI:CH211-175M2.5"/>
    <property type="match status" value="1"/>
</dbReference>
<evidence type="ECO:0000313" key="2">
    <source>
        <dbReference type="Proteomes" id="UP000001023"/>
    </source>
</evidence>
<dbReference type="NCBIfam" id="TIGR01926">
    <property type="entry name" value="peroxid_rel"/>
    <property type="match status" value="1"/>
</dbReference>
<reference evidence="1 2" key="2">
    <citation type="journal article" date="2014" name="Stand. Genomic Sci.">
        <title>An updated genome annotation for the model marine bacterium Ruegeria pomeroyi DSS-3.</title>
        <authorList>
            <person name="Rivers A.R."/>
            <person name="Smith C.B."/>
            <person name="Moran M.A."/>
        </authorList>
    </citation>
    <scope>GENOME REANNOTATION</scope>
    <source>
        <strain evidence="2">ATCC 700808 / DSM 15171 / DSS-3</strain>
    </source>
</reference>
<gene>
    <name evidence="1" type="ordered locus">SPO1255</name>
</gene>
<dbReference type="Proteomes" id="UP000001023">
    <property type="component" value="Chromosome"/>
</dbReference>
<dbReference type="PANTHER" id="PTHR35446:SF2">
    <property type="entry name" value="CARBOXYMUCONOLACTONE DECARBOXYLASE-LIKE DOMAIN-CONTAINING PROTEIN"/>
    <property type="match status" value="1"/>
</dbReference>
<dbReference type="PaxDb" id="246200-SPO1255"/>
<reference evidence="1 2" key="1">
    <citation type="journal article" date="2004" name="Nature">
        <title>Genome sequence of Silicibacter pomeroyi reveals adaptations to the marine environment.</title>
        <authorList>
            <person name="Moran M.A."/>
            <person name="Buchan A."/>
            <person name="Gonzalez J.M."/>
            <person name="Heidelberg J.F."/>
            <person name="Whitman W.B."/>
            <person name="Kiene R.P."/>
            <person name="Henriksen J.R."/>
            <person name="King G.M."/>
            <person name="Belas R."/>
            <person name="Fuqua C."/>
            <person name="Brinkac L."/>
            <person name="Lewis M."/>
            <person name="Johri S."/>
            <person name="Weaver B."/>
            <person name="Pai G."/>
            <person name="Eisen J.A."/>
            <person name="Rahe E."/>
            <person name="Sheldon W.M."/>
            <person name="Ye W."/>
            <person name="Miller T.R."/>
            <person name="Carlton J."/>
            <person name="Rasko D.A."/>
            <person name="Paulsen I.T."/>
            <person name="Ren Q."/>
            <person name="Daugherty S.C."/>
            <person name="Deboy R.T."/>
            <person name="Dodson R.J."/>
            <person name="Durkin A.S."/>
            <person name="Madupu R."/>
            <person name="Nelson W.C."/>
            <person name="Sullivan S.A."/>
            <person name="Rosovitz M.J."/>
            <person name="Haft D.H."/>
            <person name="Selengut J."/>
            <person name="Ward N."/>
        </authorList>
    </citation>
    <scope>NUCLEOTIDE SEQUENCE [LARGE SCALE GENOMIC DNA]</scope>
    <source>
        <strain evidence="2">ATCC 700808 / DSM 15171 / DSS-3</strain>
    </source>
</reference>
<dbReference type="EMBL" id="CP000031">
    <property type="protein sequence ID" value="AAV94547.1"/>
    <property type="molecule type" value="Genomic_DNA"/>
</dbReference>
<dbReference type="eggNOG" id="COG2128">
    <property type="taxonomic scope" value="Bacteria"/>
</dbReference>
<accession>Q5LU05</accession>
<dbReference type="SUPFAM" id="SSF69118">
    <property type="entry name" value="AhpD-like"/>
    <property type="match status" value="1"/>
</dbReference>
<dbReference type="HOGENOM" id="CLU_082760_4_1_5"/>
<dbReference type="InterPro" id="IPR010195">
    <property type="entry name" value="Uncharacterised_peroxidase-rel"/>
</dbReference>
<dbReference type="STRING" id="246200.SPO1255"/>
<dbReference type="AlphaFoldDB" id="Q5LU05"/>
<evidence type="ECO:0000313" key="1">
    <source>
        <dbReference type="EMBL" id="AAV94547.1"/>
    </source>
</evidence>
<keyword evidence="2" id="KW-1185">Reference proteome</keyword>
<dbReference type="Gene3D" id="1.20.1290.10">
    <property type="entry name" value="AhpD-like"/>
    <property type="match status" value="1"/>
</dbReference>
<dbReference type="InterPro" id="IPR029032">
    <property type="entry name" value="AhpD-like"/>
</dbReference>
<proteinExistence type="predicted"/>